<evidence type="ECO:0000313" key="3">
    <source>
        <dbReference type="Proteomes" id="UP000663846"/>
    </source>
</evidence>
<name>A0A8H3AGA7_9AGAM</name>
<feature type="compositionally biased region" description="Low complexity" evidence="1">
    <location>
        <begin position="171"/>
        <end position="185"/>
    </location>
</feature>
<evidence type="ECO:0000313" key="2">
    <source>
        <dbReference type="EMBL" id="CAE6416738.1"/>
    </source>
</evidence>
<feature type="region of interest" description="Disordered" evidence="1">
    <location>
        <begin position="66"/>
        <end position="145"/>
    </location>
</feature>
<dbReference type="EMBL" id="CAJMWS010000318">
    <property type="protein sequence ID" value="CAE6416738.1"/>
    <property type="molecule type" value="Genomic_DNA"/>
</dbReference>
<feature type="compositionally biased region" description="Polar residues" evidence="1">
    <location>
        <begin position="278"/>
        <end position="290"/>
    </location>
</feature>
<protein>
    <submittedName>
        <fullName evidence="2">Uncharacterized protein</fullName>
    </submittedName>
</protein>
<feature type="region of interest" description="Disordered" evidence="1">
    <location>
        <begin position="171"/>
        <end position="386"/>
    </location>
</feature>
<proteinExistence type="predicted"/>
<feature type="compositionally biased region" description="Polar residues" evidence="1">
    <location>
        <begin position="115"/>
        <end position="136"/>
    </location>
</feature>
<gene>
    <name evidence="2" type="ORF">RDB_LOCUS78504</name>
</gene>
<evidence type="ECO:0000256" key="1">
    <source>
        <dbReference type="SAM" id="MobiDB-lite"/>
    </source>
</evidence>
<dbReference type="AlphaFoldDB" id="A0A8H3AGA7"/>
<accession>A0A8H3AGA7</accession>
<comment type="caution">
    <text evidence="2">The sequence shown here is derived from an EMBL/GenBank/DDBJ whole genome shotgun (WGS) entry which is preliminary data.</text>
</comment>
<sequence length="386" mass="40668">MAKPPSGVDGQKKSRRPVLSPHVAHAHAFAVVPSPGGSKSASSSYFPLPAPPAPLRAFTLAQNDTSVGVEPSTTSYPTSITDPSAVSGGEKLKETTNMYSRRISIPGDRLCKSPSARSPSHYQLTSSVPFSECTPNRSSALSSSSSASIRSALSIAEIDCFFVQGSRSSAYSATRSNSSSLSRAPSDADGGSASLSELGQSSNEEAGSERWVSDEAERERQREERRAFMKARQNLREEARRRKRASTGGIVDDSHAATWREVIGAKKAIPLRGIPESRASSSRGPSTVGSPRSPHMARRPAAPLADMLGASPPPSGPGPPSESEIPVDTLADALSEAMNLSETTPEEQTSDQDSTPDGIIPPLNRFDSDETAVGLPAIPQVDTHPP</sequence>
<feature type="compositionally biased region" description="Polar residues" evidence="1">
    <location>
        <begin position="66"/>
        <end position="84"/>
    </location>
</feature>
<organism evidence="2 3">
    <name type="scientific">Rhizoctonia solani</name>
    <dbReference type="NCBI Taxonomy" id="456999"/>
    <lineage>
        <taxon>Eukaryota</taxon>
        <taxon>Fungi</taxon>
        <taxon>Dikarya</taxon>
        <taxon>Basidiomycota</taxon>
        <taxon>Agaricomycotina</taxon>
        <taxon>Agaricomycetes</taxon>
        <taxon>Cantharellales</taxon>
        <taxon>Ceratobasidiaceae</taxon>
        <taxon>Rhizoctonia</taxon>
    </lineage>
</organism>
<feature type="compositionally biased region" description="Polar residues" evidence="1">
    <location>
        <begin position="193"/>
        <end position="205"/>
    </location>
</feature>
<feature type="compositionally biased region" description="Pro residues" evidence="1">
    <location>
        <begin position="311"/>
        <end position="320"/>
    </location>
</feature>
<dbReference type="Proteomes" id="UP000663846">
    <property type="component" value="Unassembled WGS sequence"/>
</dbReference>
<reference evidence="2" key="1">
    <citation type="submission" date="2021-01" db="EMBL/GenBank/DDBJ databases">
        <authorList>
            <person name="Kaushik A."/>
        </authorList>
    </citation>
    <scope>NUCLEOTIDE SEQUENCE</scope>
    <source>
        <strain evidence="2">AG1-1C</strain>
    </source>
</reference>
<feature type="compositionally biased region" description="Basic and acidic residues" evidence="1">
    <location>
        <begin position="207"/>
        <end position="227"/>
    </location>
</feature>
<feature type="region of interest" description="Disordered" evidence="1">
    <location>
        <begin position="1"/>
        <end position="22"/>
    </location>
</feature>